<sequence>MADHADAIPSKGAGKSPRVHRTTRRSKSTVSNLQIQTAAVTKKSRKSTSSSSQESVASGSGLLGGSRSVAVKRKSSNQSRAKQSDGVKNSKISKLEEKSSSSSAVAAAAAAAAGRSTNNKTPTFSRTTSYRKLVTDRIDSGSTTEEDDDAETEDEEEAGTTDSSSSSSSPQALAGVGAKNSTQHQVSTSSSSSRCCTRSRSNSAGVVSGASGVGGGSGRATTLLKKKSLVERSNDASSASTSTGSARHVSGGGAKKEEESKNLKSKVQEVPKEPVSSRLRQLPSRVAAASQLHVARIARAHEAARAAQQSASSSSSSTSNNKQKREVSKTVAPANLRKVGLVSSSTGSSTSSFSQSGRRSPKTKSETESARKASSPKTLRKAKSATATSQQQPQNNSELDQLRYRLRSRPSTTSFSSTDVSDKSNKNIRSSTSGGVGARPRGARNTKSLDNNKVVNFPSENPSSVRGSGRGAAVATSNTTGSCASSRCGRGAGGPSGAEGSATGKSGEPGMNTSSSNQQSSSSRRGVVDPAASENSGTSAGSGGPTSSSTSTTAIETNSSSTTAGGGGGGAAAAASAFSRGLAMLSGEVDADEGDMGRLQALLESRGLPPHLFGTLAPRMQQLLQRGISASSGNVTKAQQLLQGLQATGDEGQQLQAAIEMCQLLVMGNEDTLAGFPIKQTVPALIQLLSMEHNFDIMNHACRALTYMMEALPRSTPVVAEAVPVLLEKLQVIQCMDVAEQSLTALEMLSRRHAKTILQAKGVEACLTFLDFFSIVAQRAALAITANCMQNLHLEEFPLVADSLHFMATRLMQQDKKSVESVCLGFSRLVDSLNADPKKLEEIAGPELLANLQQLLVVTPPIVSTATFILVLRMLAQLCSRCPTIAVKLLEQNIVGTLSSLLLRSSPVTTNSENTADEIELVQRNPQELLEMMNLIAELLPKLPKDGIFIVNTMMSNPVVAAQDAVQWQWKDDRGQWTSYSPFDSRIIEAAHQSGEDEISLSMQGRTYTVDFLGLQQINEDTGTSRTVQRKVSPFFSLKSGTDATTAEVPAVPEDERATYLALHPDFSLQFLRPLFALLSEANSSSAGPAVRTGCLKTLLRIVHFLPAESLQKNLKPQLVSNNLASMLGSSDLKIVVGSFQLCYLFMEKLQQDLCVHFRREGVFHQISRISSSEVVGPSPIKSDISSLLGTTPPNSSDVGLVGLGLGSLNFLSTKALPCSSGGSGGSSSSSSTSHPIRVPVPSVNLAASAASVLGGLQHHHHHAETMTNNVSVTPLLLSSSSASSSSTHSQSPRPASTTSLHHPIISSHSSIVPPPPVNNMNMNIVHPSRVPISPLTPLQVPHHHTTTTSSTLSSSSPYAFSLCVGGFCMQQQTSSASAGPRPNSGGDNGNTIAAAVGGIDISSALGATSVLTRGTNPISIQPLANPIVNPISVSPLTTTSVDSGTGEAGAAGLHTNIFGVPKLNKVEKGGAGGGGLVSSGICPPALASKLPAVGEIGGEKSSEDLQLLYDPFKRKRVSKRPIPTSTTRRSRQDEALANSPATPGHSAAGFGSSSSGSSQTSKRSSKSGFFASLHPSRWTRGSGGATAASNNSNTSGGSGSSSSRDANLTTPTTNLPTADRTLQHVGAGPGPAAGGFAARYHTHNLASSYKEQVKNWLKEQSSAFTMKYCRSLSESNDGVGGKHSVEQHPDELVLPKLNEIIQNIRQESKVMEALRDLRVVVMESDISSFEINHSGLIPALLAFLTDEAGYTSSRDCRIRSFIHVLADCPLDFLSGEKLESVVGAKSETNNPTALSSLVSKLNSCLSQLEQFQVKVHEVPTNSATSRTAAPTSALRFFNTHQLKCNLQRHPSSTTLRQWKGGPVKIDSLALVQTIERYLIAKGFGRLRESHDSADSEDDNSDDDIDDTLAAAVISQGSGRHKIQFLINDNVLPYTMTVYQAIRQFGLGAQDQAGELESDLDPSSALISTSRIWSQTHTIYYRPLPEDAAAAANAALSSSSKKRSKNSKSSKTKKDPLWNEGTVPDPVPPYLPFLVATLPDGVSVTDPSLSVLNLLRVIHGVCRYWRYLYWPLIHDQPLIPHSEFINSKIAAKAQRQLQDPVVIMAGNVPQWLQQIGVYCPFLFPFETRQMLFYSITFDRDRALQRLLDSVPELNGSEREDRVAPRLDRRKRTVSRDNILHHAEQLMNDFGSSRPLLEVQYENEVGTGLGPTLEFYALVSQELQKKELDLWHAESLVADVSISTDKLISTNSSGYSKQKAFIHSNFGLYPKPLGRAVKAGHLSKVKNKFKFLGKFMAKAVMDSRMVDLPLSKAVYKWVLDGDNAMCLADMADVDSTIARSIRQLVNVVSQKKALERKMSPTELATALESLTLDGCQIENLGLDFTLPGHPSIDLKKGGRDIAVTIHNLEEYIKLVYHWMLIGGIQRQMESWRVLHYRNCSLIMDVAQLFNPLSPLVHVLDQLSDPLPPVHGLDTIWEFDDITGAPIFPDQTNVWKRFLPSTFLTTNFASTPAGISFVHGMQNGGENFTVDYDANNGECGQARVSLLSLILQNDVKKILLYDAGRFLNVTKTVAPLLPYDDIYPLQALRTTSPRKSSPVLLAEINLNSQRGFTGAGTFWCRHPLCTRGPLMTSSPVVQWGPAANQVLHLRSRLTCSKGFDSVFPSSSLKMFYPEELEMVFCGANQSANENWEMKTLMECCRADHGYTLDSKAIQILFQIMSQYNSQERRKFLQFVTGSPRLPVGGFRALQPPLTVVRKTIEGTTAECDEYLPSVMTCVNYLKLPDYSTVEIMRKRLRVAVDEGQLSFHLS</sequence>
<dbReference type="UniPathway" id="UPA00143"/>
<feature type="compositionally biased region" description="Polar residues" evidence="13">
    <location>
        <begin position="115"/>
        <end position="130"/>
    </location>
</feature>
<dbReference type="GO" id="GO:0009966">
    <property type="term" value="P:regulation of signal transduction"/>
    <property type="evidence" value="ECO:0007669"/>
    <property type="project" value="UniProtKB-ARBA"/>
</dbReference>
<evidence type="ECO:0000259" key="15">
    <source>
        <dbReference type="PROSITE" id="PS50918"/>
    </source>
</evidence>
<feature type="compositionally biased region" description="Acidic residues" evidence="13">
    <location>
        <begin position="144"/>
        <end position="159"/>
    </location>
</feature>
<dbReference type="Pfam" id="PF00632">
    <property type="entry name" value="HECT"/>
    <property type="match status" value="2"/>
</dbReference>
<comment type="pathway">
    <text evidence="3 12">Protein modification; protein ubiquitination.</text>
</comment>
<evidence type="ECO:0000256" key="12">
    <source>
        <dbReference type="RuleBase" id="RU369009"/>
    </source>
</evidence>
<dbReference type="GO" id="GO:0061630">
    <property type="term" value="F:ubiquitin protein ligase activity"/>
    <property type="evidence" value="ECO:0007669"/>
    <property type="project" value="UniProtKB-UniRule"/>
</dbReference>
<feature type="region of interest" description="Disordered" evidence="13">
    <location>
        <begin position="1"/>
        <end position="284"/>
    </location>
</feature>
<feature type="compositionally biased region" description="Low complexity" evidence="13">
    <location>
        <begin position="1545"/>
        <end position="1569"/>
    </location>
</feature>
<feature type="region of interest" description="Disordered" evidence="13">
    <location>
        <begin position="300"/>
        <end position="573"/>
    </location>
</feature>
<evidence type="ECO:0000256" key="3">
    <source>
        <dbReference type="ARBA" id="ARBA00004906"/>
    </source>
</evidence>
<dbReference type="InterPro" id="IPR011989">
    <property type="entry name" value="ARM-like"/>
</dbReference>
<evidence type="ECO:0000256" key="4">
    <source>
        <dbReference type="ARBA" id="ARBA00006331"/>
    </source>
</evidence>
<feature type="compositionally biased region" description="Low complexity" evidence="13">
    <location>
        <begin position="343"/>
        <end position="358"/>
    </location>
</feature>
<feature type="compositionally biased region" description="Basic residues" evidence="13">
    <location>
        <begin position="17"/>
        <end position="27"/>
    </location>
</feature>
<evidence type="ECO:0000256" key="1">
    <source>
        <dbReference type="ARBA" id="ARBA00000885"/>
    </source>
</evidence>
<dbReference type="FunFam" id="3.30.2410.10:FF:000005">
    <property type="entry name" value="E3 ubiquitin-protein ligase TRIP12 isoform X1"/>
    <property type="match status" value="1"/>
</dbReference>
<dbReference type="SUPFAM" id="SSF117839">
    <property type="entry name" value="WWE domain"/>
    <property type="match status" value="1"/>
</dbReference>
<feature type="compositionally biased region" description="Low complexity" evidence="13">
    <location>
        <begin position="1279"/>
        <end position="1312"/>
    </location>
</feature>
<comment type="caution">
    <text evidence="16">The sequence shown here is derived from an EMBL/GenBank/DDBJ whole genome shotgun (WGS) entry which is preliminary data.</text>
</comment>
<dbReference type="SMART" id="SM00119">
    <property type="entry name" value="HECTc"/>
    <property type="match status" value="1"/>
</dbReference>
<evidence type="ECO:0000256" key="2">
    <source>
        <dbReference type="ARBA" id="ARBA00004642"/>
    </source>
</evidence>
<dbReference type="OrthoDB" id="271273at2759"/>
<evidence type="ECO:0000256" key="13">
    <source>
        <dbReference type="SAM" id="MobiDB-lite"/>
    </source>
</evidence>
<evidence type="ECO:0000256" key="9">
    <source>
        <dbReference type="ARBA" id="ARBA00023204"/>
    </source>
</evidence>
<feature type="region of interest" description="Disordered" evidence="13">
    <location>
        <begin position="1517"/>
        <end position="1630"/>
    </location>
</feature>
<dbReference type="InterPro" id="IPR035983">
    <property type="entry name" value="Hect_E3_ubiquitin_ligase"/>
</dbReference>
<feature type="compositionally biased region" description="Polar residues" evidence="13">
    <location>
        <begin position="445"/>
        <end position="466"/>
    </location>
</feature>
<evidence type="ECO:0000313" key="16">
    <source>
        <dbReference type="EMBL" id="OXA59051.1"/>
    </source>
</evidence>
<dbReference type="STRING" id="158441.A0A226EQF2"/>
<feature type="compositionally biased region" description="Low complexity" evidence="13">
    <location>
        <begin position="100"/>
        <end position="113"/>
    </location>
</feature>
<keyword evidence="7" id="KW-0227">DNA damage</keyword>
<feature type="compositionally biased region" description="Low complexity" evidence="13">
    <location>
        <begin position="514"/>
        <end position="523"/>
    </location>
</feature>
<accession>A0A226EQF2</accession>
<keyword evidence="5" id="KW-0597">Phosphoprotein</keyword>
<keyword evidence="8 11" id="KW-0833">Ubl conjugation pathway</keyword>
<dbReference type="InterPro" id="IPR000569">
    <property type="entry name" value="HECT_dom"/>
</dbReference>
<dbReference type="EMBL" id="LNIX01000002">
    <property type="protein sequence ID" value="OXA59051.1"/>
    <property type="molecule type" value="Genomic_DNA"/>
</dbReference>
<feature type="compositionally biased region" description="Basic and acidic residues" evidence="13">
    <location>
        <begin position="254"/>
        <end position="272"/>
    </location>
</feature>
<dbReference type="GO" id="GO:0006281">
    <property type="term" value="P:DNA repair"/>
    <property type="evidence" value="ECO:0007669"/>
    <property type="project" value="UniProtKB-KW"/>
</dbReference>
<dbReference type="GO" id="GO:0008270">
    <property type="term" value="F:zinc ion binding"/>
    <property type="evidence" value="ECO:0007669"/>
    <property type="project" value="InterPro"/>
</dbReference>
<feature type="domain" description="HECT" evidence="14">
    <location>
        <begin position="2209"/>
        <end position="2450"/>
    </location>
</feature>
<dbReference type="Pfam" id="PF02825">
    <property type="entry name" value="WWE"/>
    <property type="match status" value="1"/>
</dbReference>
<feature type="domain" description="WWE" evidence="15">
    <location>
        <begin position="954"/>
        <end position="1030"/>
    </location>
</feature>
<dbReference type="InterPro" id="IPR045322">
    <property type="entry name" value="HECTD1/TRIP12-like"/>
</dbReference>
<dbReference type="Pfam" id="PF25579">
    <property type="entry name" value="TPR_TRIP12_N"/>
    <property type="match status" value="1"/>
</dbReference>
<dbReference type="SUPFAM" id="SSF48371">
    <property type="entry name" value="ARM repeat"/>
    <property type="match status" value="1"/>
</dbReference>
<evidence type="ECO:0000259" key="14">
    <source>
        <dbReference type="PROSITE" id="PS50237"/>
    </source>
</evidence>
<protein>
    <recommendedName>
        <fullName evidence="12">E3 ubiquitin-protein ligase</fullName>
        <ecNumber evidence="12">2.3.2.26</ecNumber>
    </recommendedName>
</protein>
<evidence type="ECO:0000313" key="17">
    <source>
        <dbReference type="Proteomes" id="UP000198287"/>
    </source>
</evidence>
<dbReference type="SMART" id="SM00678">
    <property type="entry name" value="WWE"/>
    <property type="match status" value="1"/>
</dbReference>
<keyword evidence="10" id="KW-0539">Nucleus</keyword>
<dbReference type="InterPro" id="IPR018123">
    <property type="entry name" value="WWE-dom_subgr"/>
</dbReference>
<feature type="compositionally biased region" description="Low complexity" evidence="13">
    <location>
        <begin position="545"/>
        <end position="563"/>
    </location>
</feature>
<feature type="compositionally biased region" description="Low complexity" evidence="13">
    <location>
        <begin position="1586"/>
        <end position="1620"/>
    </location>
</feature>
<comment type="subcellular location">
    <subcellularLocation>
        <location evidence="2">Nucleus</location>
        <location evidence="2">Nucleoplasm</location>
    </subcellularLocation>
</comment>
<organism evidence="16 17">
    <name type="scientific">Folsomia candida</name>
    <name type="common">Springtail</name>
    <dbReference type="NCBI Taxonomy" id="158441"/>
    <lineage>
        <taxon>Eukaryota</taxon>
        <taxon>Metazoa</taxon>
        <taxon>Ecdysozoa</taxon>
        <taxon>Arthropoda</taxon>
        <taxon>Hexapoda</taxon>
        <taxon>Collembola</taxon>
        <taxon>Entomobryomorpha</taxon>
        <taxon>Isotomoidea</taxon>
        <taxon>Isotomidae</taxon>
        <taxon>Proisotominae</taxon>
        <taxon>Folsomia</taxon>
    </lineage>
</organism>
<feature type="compositionally biased region" description="Polar residues" evidence="13">
    <location>
        <begin position="385"/>
        <end position="399"/>
    </location>
</feature>
<feature type="region of interest" description="Disordered" evidence="13">
    <location>
        <begin position="1279"/>
        <end position="1316"/>
    </location>
</feature>
<reference evidence="16 17" key="1">
    <citation type="submission" date="2015-12" db="EMBL/GenBank/DDBJ databases">
        <title>The genome of Folsomia candida.</title>
        <authorList>
            <person name="Faddeeva A."/>
            <person name="Derks M.F."/>
            <person name="Anvar Y."/>
            <person name="Smit S."/>
            <person name="Van Straalen N."/>
            <person name="Roelofs D."/>
        </authorList>
    </citation>
    <scope>NUCLEOTIDE SEQUENCE [LARGE SCALE GENOMIC DNA]</scope>
    <source>
        <strain evidence="16 17">VU population</strain>
        <tissue evidence="16">Whole body</tissue>
    </source>
</reference>
<dbReference type="InterPro" id="IPR016024">
    <property type="entry name" value="ARM-type_fold"/>
</dbReference>
<dbReference type="GO" id="GO:0043161">
    <property type="term" value="P:proteasome-mediated ubiquitin-dependent protein catabolic process"/>
    <property type="evidence" value="ECO:0007669"/>
    <property type="project" value="TreeGrafter"/>
</dbReference>
<dbReference type="Gene3D" id="3.90.1750.10">
    <property type="entry name" value="Hect, E3 ligase catalytic domains"/>
    <property type="match status" value="1"/>
</dbReference>
<comment type="similarity">
    <text evidence="4 12">Belongs to the UPL family. K-HECT subfamily.</text>
</comment>
<dbReference type="PANTHER" id="PTHR45670:SF13">
    <property type="entry name" value="E3 UBIQUITIN-PROTEIN LIGASE TRIP12"/>
    <property type="match status" value="1"/>
</dbReference>
<keyword evidence="9" id="KW-0234">DNA repair</keyword>
<evidence type="ECO:0000256" key="6">
    <source>
        <dbReference type="ARBA" id="ARBA00022679"/>
    </source>
</evidence>
<name>A0A226EQF2_FOLCA</name>
<feature type="compositionally biased region" description="Low complexity" evidence="13">
    <location>
        <begin position="187"/>
        <end position="210"/>
    </location>
</feature>
<dbReference type="SUPFAM" id="SSF56204">
    <property type="entry name" value="Hect, E3 ligase catalytic domain"/>
    <property type="match status" value="2"/>
</dbReference>
<dbReference type="GO" id="GO:0016607">
    <property type="term" value="C:nuclear speck"/>
    <property type="evidence" value="ECO:0007669"/>
    <property type="project" value="TreeGrafter"/>
</dbReference>
<dbReference type="Gene3D" id="3.30.720.50">
    <property type="match status" value="1"/>
</dbReference>
<dbReference type="InterPro" id="IPR057948">
    <property type="entry name" value="TPR_TRIP12_N"/>
</dbReference>
<dbReference type="InterPro" id="IPR037197">
    <property type="entry name" value="WWE_dom_sf"/>
</dbReference>
<keyword evidence="17" id="KW-1185">Reference proteome</keyword>
<dbReference type="InterPro" id="IPR004170">
    <property type="entry name" value="WWE_dom"/>
</dbReference>
<comment type="catalytic activity">
    <reaction evidence="1 12">
        <text>S-ubiquitinyl-[E2 ubiquitin-conjugating enzyme]-L-cysteine + [acceptor protein]-L-lysine = [E2 ubiquitin-conjugating enzyme]-L-cysteine + N(6)-ubiquitinyl-[acceptor protein]-L-lysine.</text>
        <dbReference type="EC" id="2.3.2.26"/>
    </reaction>
</comment>
<dbReference type="PROSITE" id="PS50237">
    <property type="entry name" value="HECT"/>
    <property type="match status" value="2"/>
</dbReference>
<feature type="compositionally biased region" description="Low complexity" evidence="13">
    <location>
        <begin position="160"/>
        <end position="169"/>
    </location>
</feature>
<feature type="compositionally biased region" description="Low complexity" evidence="13">
    <location>
        <begin position="305"/>
        <end position="319"/>
    </location>
</feature>
<dbReference type="EC" id="2.3.2.26" evidence="12"/>
<feature type="compositionally biased region" description="Low complexity" evidence="13">
    <location>
        <begin position="37"/>
        <end position="69"/>
    </location>
</feature>
<dbReference type="Proteomes" id="UP000198287">
    <property type="component" value="Unassembled WGS sequence"/>
</dbReference>
<evidence type="ECO:0000256" key="8">
    <source>
        <dbReference type="ARBA" id="ARBA00022786"/>
    </source>
</evidence>
<feature type="compositionally biased region" description="Low complexity" evidence="13">
    <location>
        <begin position="236"/>
        <end position="246"/>
    </location>
</feature>
<dbReference type="Gene3D" id="3.30.2410.10">
    <property type="entry name" value="Hect, E3 ligase catalytic domain"/>
    <property type="match status" value="1"/>
</dbReference>
<comment type="caution">
    <text evidence="11">Lacks conserved residue(s) required for the propagation of feature annotation.</text>
</comment>
<feature type="active site" description="Glycyl thioester intermediate" evidence="11">
    <location>
        <position position="2775"/>
    </location>
</feature>
<evidence type="ECO:0000256" key="10">
    <source>
        <dbReference type="ARBA" id="ARBA00023242"/>
    </source>
</evidence>
<keyword evidence="6 12" id="KW-0808">Transferase</keyword>
<feature type="region of interest" description="Disordered" evidence="13">
    <location>
        <begin position="1995"/>
        <end position="2021"/>
    </location>
</feature>
<feature type="compositionally biased region" description="Basic residues" evidence="13">
    <location>
        <begin position="2000"/>
        <end position="2011"/>
    </location>
</feature>
<gene>
    <name evidence="16" type="ORF">Fcan01_04106</name>
</gene>
<evidence type="ECO:0000256" key="11">
    <source>
        <dbReference type="PROSITE-ProRule" id="PRU00104"/>
    </source>
</evidence>
<evidence type="ECO:0000256" key="7">
    <source>
        <dbReference type="ARBA" id="ARBA00022763"/>
    </source>
</evidence>
<dbReference type="OMA" id="AEPLSQF"/>
<evidence type="ECO:0000256" key="5">
    <source>
        <dbReference type="ARBA" id="ARBA00022553"/>
    </source>
</evidence>
<proteinExistence type="inferred from homology"/>
<feature type="compositionally biased region" description="Low complexity" evidence="13">
    <location>
        <begin position="409"/>
        <end position="419"/>
    </location>
</feature>
<feature type="domain" description="HECT" evidence="14">
    <location>
        <begin position="2655"/>
        <end position="2808"/>
    </location>
</feature>
<dbReference type="Gene3D" id="1.25.10.10">
    <property type="entry name" value="Leucine-rich Repeat Variant"/>
    <property type="match status" value="1"/>
</dbReference>
<dbReference type="GO" id="GO:0000209">
    <property type="term" value="P:protein polyubiquitination"/>
    <property type="evidence" value="ECO:0007669"/>
    <property type="project" value="TreeGrafter"/>
</dbReference>
<dbReference type="PANTHER" id="PTHR45670">
    <property type="entry name" value="E3 UBIQUITIN-PROTEIN LIGASE TRIP12"/>
    <property type="match status" value="1"/>
</dbReference>
<feature type="compositionally biased region" description="Polar residues" evidence="13">
    <location>
        <begin position="76"/>
        <end position="92"/>
    </location>
</feature>
<dbReference type="PROSITE" id="PS50918">
    <property type="entry name" value="WWE"/>
    <property type="match status" value="1"/>
</dbReference>
<feature type="compositionally biased region" description="Low complexity" evidence="13">
    <location>
        <begin position="480"/>
        <end position="489"/>
    </location>
</feature>